<name>A0A5N5U4W0_9EURY</name>
<dbReference type="Proteomes" id="UP000326207">
    <property type="component" value="Unassembled WGS sequence"/>
</dbReference>
<organism evidence="1 4">
    <name type="scientific">Halosegnis rubeus</name>
    <dbReference type="NCBI Taxonomy" id="2212850"/>
    <lineage>
        <taxon>Archaea</taxon>
        <taxon>Methanobacteriati</taxon>
        <taxon>Methanobacteriota</taxon>
        <taxon>Stenosarchaea group</taxon>
        <taxon>Halobacteria</taxon>
        <taxon>Halobacteriales</taxon>
        <taxon>Natronomonadaceae</taxon>
        <taxon>Halosegnis</taxon>
    </lineage>
</organism>
<accession>A0A5N5U4W0</accession>
<proteinExistence type="predicted"/>
<gene>
    <name evidence="3" type="ORF">DM867_05050</name>
    <name evidence="2" type="ORF">DMP03_09435</name>
    <name evidence="1" type="ORF">DP108_12995</name>
</gene>
<keyword evidence="6" id="KW-1185">Reference proteome</keyword>
<evidence type="ECO:0000313" key="5">
    <source>
        <dbReference type="Proteomes" id="UP000326302"/>
    </source>
</evidence>
<evidence type="ECO:0000313" key="4">
    <source>
        <dbReference type="Proteomes" id="UP000326207"/>
    </source>
</evidence>
<dbReference type="InterPro" id="IPR057178">
    <property type="entry name" value="DUF7856"/>
</dbReference>
<dbReference type="Proteomes" id="UP000326302">
    <property type="component" value="Unassembled WGS sequence"/>
</dbReference>
<dbReference type="RefSeq" id="WP_152120425.1">
    <property type="nucleotide sequence ID" value="NZ_QJOW01000003.1"/>
</dbReference>
<dbReference type="Proteomes" id="UP000326865">
    <property type="component" value="Unassembled WGS sequence"/>
</dbReference>
<dbReference type="Pfam" id="PF25254">
    <property type="entry name" value="DUF7856"/>
    <property type="match status" value="1"/>
</dbReference>
<dbReference type="EMBL" id="QKKZ01000001">
    <property type="protein sequence ID" value="KAB7516482.1"/>
    <property type="molecule type" value="Genomic_DNA"/>
</dbReference>
<dbReference type="EMBL" id="QJOW01000003">
    <property type="protein sequence ID" value="KAB7515430.1"/>
    <property type="molecule type" value="Genomic_DNA"/>
</dbReference>
<evidence type="ECO:0000313" key="2">
    <source>
        <dbReference type="EMBL" id="KAB7515430.1"/>
    </source>
</evidence>
<dbReference type="OrthoDB" id="272011at2157"/>
<accession>A0A5N5U9U9</accession>
<evidence type="ECO:0000313" key="1">
    <source>
        <dbReference type="EMBL" id="KAB7513499.1"/>
    </source>
</evidence>
<sequence length="271" mass="29396">MRFRLTDPDRAGRAIDCREADIDPSRVLTAVRDPTDDGVRCRRATRLHGTLGAVGFASSPSRRQTLAAVARSRGVRVPEQEALAAARDRLASHATEPTNLAPEREEVASANDADRAALREEVARLRGVVDATRGGDGPIEETLTEYRETAARLSEVGTTATAASERLARERERLSERYDAHQRRLELEDAVANRERDVRRALADRAAPRVARARDALAETTPVDPESDRALQLAALRAARLSAPAVVAGGSLDASVLARVTDASIVRCRDL</sequence>
<protein>
    <submittedName>
        <fullName evidence="1">Uncharacterized protein</fullName>
    </submittedName>
</protein>
<evidence type="ECO:0000313" key="6">
    <source>
        <dbReference type="Proteomes" id="UP000326865"/>
    </source>
</evidence>
<reference evidence="4 5" key="1">
    <citation type="submission" date="2019-10" db="EMBL/GenBank/DDBJ databases">
        <title>Unraveling microbial dark matter from salterns through culturing: the case of the genus Halosegnis.</title>
        <authorList>
            <person name="Duran-Viseras A."/>
            <person name="Andrei A.-S."/>
            <person name="Vera-Gargallo B."/>
            <person name="Ghai R."/>
            <person name="Sanchez-Porro C."/>
            <person name="Ventosa A."/>
        </authorList>
    </citation>
    <scope>NUCLEOTIDE SEQUENCE [LARGE SCALE GENOMIC DNA]</scope>
    <source>
        <strain evidence="2 5">F17-44</strain>
        <strain evidence="3 6">F18-79</strain>
        <strain evidence="1 4">F19-13</strain>
    </source>
</reference>
<accession>A0A5N5UGB1</accession>
<dbReference type="AlphaFoldDB" id="A0A5N5U4W0"/>
<evidence type="ECO:0000313" key="3">
    <source>
        <dbReference type="EMBL" id="KAB7516482.1"/>
    </source>
</evidence>
<comment type="caution">
    <text evidence="1">The sequence shown here is derived from an EMBL/GenBank/DDBJ whole genome shotgun (WGS) entry which is preliminary data.</text>
</comment>
<dbReference type="EMBL" id="QMDY01000012">
    <property type="protein sequence ID" value="KAB7513499.1"/>
    <property type="molecule type" value="Genomic_DNA"/>
</dbReference>